<protein>
    <submittedName>
        <fullName evidence="1">Uncharacterized protein</fullName>
    </submittedName>
</protein>
<reference evidence="1 2" key="1">
    <citation type="submission" date="2007-03" db="EMBL/GenBank/DDBJ databases">
        <authorList>
            <person name="Stal L."/>
            <person name="Ferriera S."/>
            <person name="Johnson J."/>
            <person name="Kravitz S."/>
            <person name="Beeson K."/>
            <person name="Sutton G."/>
            <person name="Rogers Y.-H."/>
            <person name="Friedman R."/>
            <person name="Frazier M."/>
            <person name="Venter J.C."/>
        </authorList>
    </citation>
    <scope>NUCLEOTIDE SEQUENCE [LARGE SCALE GENOMIC DNA]</scope>
    <source>
        <strain evidence="1 2">CCY0110</strain>
    </source>
</reference>
<dbReference type="Proteomes" id="UP000003781">
    <property type="component" value="Unassembled WGS sequence"/>
</dbReference>
<dbReference type="EMBL" id="AAXW01000035">
    <property type="protein sequence ID" value="EAZ89851.1"/>
    <property type="molecule type" value="Genomic_DNA"/>
</dbReference>
<dbReference type="AlphaFoldDB" id="A3IUG4"/>
<evidence type="ECO:0000313" key="1">
    <source>
        <dbReference type="EMBL" id="EAZ89851.1"/>
    </source>
</evidence>
<evidence type="ECO:0000313" key="2">
    <source>
        <dbReference type="Proteomes" id="UP000003781"/>
    </source>
</evidence>
<proteinExistence type="predicted"/>
<comment type="caution">
    <text evidence="1">The sequence shown here is derived from an EMBL/GenBank/DDBJ whole genome shotgun (WGS) entry which is preliminary data.</text>
</comment>
<sequence>MEPLTLSIILLSATLGVTIWDLGSKIKKASDKDRETVRNMRDYIQQQKKTAIPDVATEANKDKETVTLTKPLVGFFQDEDVIMKENKDKETVTGFQLDALVANAMIRKNKQRNLLKAIGLYDMSLCQIQRILPDRETIIKNPYLVNQSDLFPASFTPQQIVVILKEELDNIRSNQVTKQSYTSHTKYNSETEKAFEKVIKYLEETIDDETIERTSSR</sequence>
<name>A3IUG4_9CHRO</name>
<organism evidence="1 2">
    <name type="scientific">Crocosphaera chwakensis CCY0110</name>
    <dbReference type="NCBI Taxonomy" id="391612"/>
    <lineage>
        <taxon>Bacteria</taxon>
        <taxon>Bacillati</taxon>
        <taxon>Cyanobacteriota</taxon>
        <taxon>Cyanophyceae</taxon>
        <taxon>Oscillatoriophycideae</taxon>
        <taxon>Chroococcales</taxon>
        <taxon>Aphanothecaceae</taxon>
        <taxon>Crocosphaera</taxon>
        <taxon>Crocosphaera chwakensis</taxon>
    </lineage>
</organism>
<accession>A3IUG4</accession>
<gene>
    <name evidence="1" type="ORF">CY0110_06184</name>
</gene>
<dbReference type="RefSeq" id="WP_008277020.1">
    <property type="nucleotide sequence ID" value="NZ_AAXW01000035.1"/>
</dbReference>
<keyword evidence="2" id="KW-1185">Reference proteome</keyword>